<feature type="transmembrane region" description="Helical" evidence="7">
    <location>
        <begin position="352"/>
        <end position="374"/>
    </location>
</feature>
<evidence type="ECO:0000256" key="6">
    <source>
        <dbReference type="SAM" id="MobiDB-lite"/>
    </source>
</evidence>
<evidence type="ECO:0000259" key="9">
    <source>
        <dbReference type="Pfam" id="PF16916"/>
    </source>
</evidence>
<dbReference type="AlphaFoldDB" id="A0A1W0A729"/>
<keyword evidence="3 7" id="KW-0812">Transmembrane</keyword>
<dbReference type="OrthoDB" id="78296at2759"/>
<feature type="domain" description="Cation efflux protein cytoplasmic" evidence="9">
    <location>
        <begin position="216"/>
        <end position="290"/>
    </location>
</feature>
<dbReference type="EMBL" id="JNBS01000388">
    <property type="protein sequence ID" value="OQS06009.1"/>
    <property type="molecule type" value="Genomic_DNA"/>
</dbReference>
<dbReference type="NCBIfam" id="TIGR01297">
    <property type="entry name" value="CDF"/>
    <property type="match status" value="2"/>
</dbReference>
<feature type="transmembrane region" description="Helical" evidence="7">
    <location>
        <begin position="461"/>
        <end position="483"/>
    </location>
</feature>
<dbReference type="InterPro" id="IPR002524">
    <property type="entry name" value="Cation_efflux"/>
</dbReference>
<dbReference type="GO" id="GO:0008324">
    <property type="term" value="F:monoatomic cation transmembrane transporter activity"/>
    <property type="evidence" value="ECO:0007669"/>
    <property type="project" value="InterPro"/>
</dbReference>
<feature type="region of interest" description="Disordered" evidence="6">
    <location>
        <begin position="664"/>
        <end position="702"/>
    </location>
</feature>
<evidence type="ECO:0000256" key="1">
    <source>
        <dbReference type="ARBA" id="ARBA00004141"/>
    </source>
</evidence>
<keyword evidence="5 7" id="KW-0472">Membrane</keyword>
<proteinExistence type="predicted"/>
<evidence type="ECO:0000256" key="3">
    <source>
        <dbReference type="ARBA" id="ARBA00022692"/>
    </source>
</evidence>
<reference evidence="10 11" key="1">
    <citation type="journal article" date="2014" name="Genome Biol. Evol.">
        <title>The secreted proteins of Achlya hypogyna and Thraustotheca clavata identify the ancestral oomycete secretome and reveal gene acquisitions by horizontal gene transfer.</title>
        <authorList>
            <person name="Misner I."/>
            <person name="Blouin N."/>
            <person name="Leonard G."/>
            <person name="Richards T.A."/>
            <person name="Lane C.E."/>
        </authorList>
    </citation>
    <scope>NUCLEOTIDE SEQUENCE [LARGE SCALE GENOMIC DNA]</scope>
    <source>
        <strain evidence="10 11">ATCC 34112</strain>
    </source>
</reference>
<name>A0A1W0A729_9STRA</name>
<evidence type="ECO:0000256" key="7">
    <source>
        <dbReference type="SAM" id="Phobius"/>
    </source>
</evidence>
<feature type="domain" description="Cation efflux protein transmembrane" evidence="8">
    <location>
        <begin position="10"/>
        <end position="211"/>
    </location>
</feature>
<evidence type="ECO:0000256" key="4">
    <source>
        <dbReference type="ARBA" id="ARBA00022989"/>
    </source>
</evidence>
<dbReference type="SUPFAM" id="SSF160240">
    <property type="entry name" value="Cation efflux protein cytoplasmic domain-like"/>
    <property type="match status" value="2"/>
</dbReference>
<organism evidence="10 11">
    <name type="scientific">Thraustotheca clavata</name>
    <dbReference type="NCBI Taxonomy" id="74557"/>
    <lineage>
        <taxon>Eukaryota</taxon>
        <taxon>Sar</taxon>
        <taxon>Stramenopiles</taxon>
        <taxon>Oomycota</taxon>
        <taxon>Saprolegniomycetes</taxon>
        <taxon>Saprolegniales</taxon>
        <taxon>Achlyaceae</taxon>
        <taxon>Thraustotheca</taxon>
    </lineage>
</organism>
<feature type="transmembrane region" description="Helical" evidence="7">
    <location>
        <begin position="423"/>
        <end position="441"/>
    </location>
</feature>
<dbReference type="PANTHER" id="PTHR43840:SF52">
    <property type="entry name" value="CATION EFFLUX FAMILY PROTEIN"/>
    <property type="match status" value="1"/>
</dbReference>
<dbReference type="Gene3D" id="1.20.1510.10">
    <property type="entry name" value="Cation efflux protein transmembrane domain"/>
    <property type="match status" value="2"/>
</dbReference>
<feature type="domain" description="Cation efflux protein transmembrane" evidence="8">
    <location>
        <begin position="355"/>
        <end position="556"/>
    </location>
</feature>
<feature type="transmembrane region" description="Helical" evidence="7">
    <location>
        <begin position="116"/>
        <end position="140"/>
    </location>
</feature>
<protein>
    <submittedName>
        <fullName evidence="10">Cation Diffusion Facilitator (CDF) Family</fullName>
    </submittedName>
</protein>
<keyword evidence="11" id="KW-1185">Reference proteome</keyword>
<comment type="caution">
    <text evidence="10">The sequence shown here is derived from an EMBL/GenBank/DDBJ whole genome shotgun (WGS) entry which is preliminary data.</text>
</comment>
<comment type="subcellular location">
    <subcellularLocation>
        <location evidence="1">Membrane</location>
        <topology evidence="1">Multi-pass membrane protein</topology>
    </subcellularLocation>
</comment>
<evidence type="ECO:0000256" key="5">
    <source>
        <dbReference type="ARBA" id="ARBA00023136"/>
    </source>
</evidence>
<feature type="compositionally biased region" description="Polar residues" evidence="6">
    <location>
        <begin position="673"/>
        <end position="702"/>
    </location>
</feature>
<dbReference type="Proteomes" id="UP000243217">
    <property type="component" value="Unassembled WGS sequence"/>
</dbReference>
<dbReference type="InterPro" id="IPR027469">
    <property type="entry name" value="Cation_efflux_TMD_sf"/>
</dbReference>
<keyword evidence="2" id="KW-0813">Transport</keyword>
<dbReference type="Gene3D" id="3.30.70.1350">
    <property type="entry name" value="Cation efflux protein, cytoplasmic domain"/>
    <property type="match status" value="2"/>
</dbReference>
<feature type="transmembrane region" description="Helical" evidence="7">
    <location>
        <begin position="525"/>
        <end position="545"/>
    </location>
</feature>
<evidence type="ECO:0000256" key="2">
    <source>
        <dbReference type="ARBA" id="ARBA00022448"/>
    </source>
</evidence>
<feature type="transmembrane region" description="Helical" evidence="7">
    <location>
        <begin position="34"/>
        <end position="55"/>
    </location>
</feature>
<feature type="transmembrane region" description="Helical" evidence="7">
    <location>
        <begin position="161"/>
        <end position="176"/>
    </location>
</feature>
<dbReference type="InterPro" id="IPR036837">
    <property type="entry name" value="Cation_efflux_CTD_sf"/>
</dbReference>
<dbReference type="InterPro" id="IPR058533">
    <property type="entry name" value="Cation_efflux_TM"/>
</dbReference>
<feature type="transmembrane region" description="Helical" evidence="7">
    <location>
        <begin position="7"/>
        <end position="28"/>
    </location>
</feature>
<dbReference type="SUPFAM" id="SSF161111">
    <property type="entry name" value="Cation efflux protein transmembrane domain-like"/>
    <property type="match status" value="2"/>
</dbReference>
<gene>
    <name evidence="10" type="ORF">THRCLA_01920</name>
</gene>
<dbReference type="Pfam" id="PF01545">
    <property type="entry name" value="Cation_efflux"/>
    <property type="match status" value="2"/>
</dbReference>
<dbReference type="GO" id="GO:0016020">
    <property type="term" value="C:membrane"/>
    <property type="evidence" value="ECO:0007669"/>
    <property type="project" value="UniProtKB-SubCell"/>
</dbReference>
<dbReference type="Pfam" id="PF16916">
    <property type="entry name" value="ZT_dimer"/>
    <property type="match status" value="2"/>
</dbReference>
<evidence type="ECO:0000313" key="10">
    <source>
        <dbReference type="EMBL" id="OQS06009.1"/>
    </source>
</evidence>
<accession>A0A1W0A729</accession>
<sequence>MVNHVDLLLRLSVLTNVVIVASMMAVAFASHSLALISALMENMVDLIVQGSLWYANRQSSKAMDNAKFPAGTSRFEPVVVVISATIMGMLSLIIIYESSMRLYTGFALNEPEVAKYSLAAIIIGCSAVGIKIGLVLYASFILKQTSSSSVEAIQMDNRNDTVANGFAIIMYGVASAKPSLWFLDPSGAIVIFIIILWTWLRTGKEQILQLVGIAASSEFIESVKEICENHHELMSLDIIRGYHFGNKYLVELEMIAPAEMTVQRAHDIAIQLQFKVEQLEDVERAFVHVDYQTREYDEHVVSRWSNAVDLFGGDMNGNELKSRRAREEINATWYINIFTLQVATNMVDHAALLIRLSVLTNVVIVASMSIVVFASHSLALISALMENMVDLVVQGLLAYANYRSSKAPDLAKFPAGTSRFEPILVILAASVMGMLSVVIIYESSMRLYTGFSTGEPDPTNLSTAAIVICSCAVATKIGLIIYASYVLKYTKSSAVAAIQQDNRNDTISNSFAIAVYGIAAAKESLWYLDPAGAILIFLSILLTWISTAKEQILQLVGVTASAEFIAKVKAICETHHNAISLDIVRAYHFGNKHLVELEVVAPASMTVKQAHDISIQLQFKVEQLEEVERAFVHVDYKNREYDEHVVSQLVNALDLYNENRPSDLSMSRLVPRQNATSSAARASSVNDSVTTPQATQFRSVEE</sequence>
<evidence type="ECO:0000313" key="11">
    <source>
        <dbReference type="Proteomes" id="UP000243217"/>
    </source>
</evidence>
<dbReference type="PANTHER" id="PTHR43840">
    <property type="entry name" value="MITOCHONDRIAL METAL TRANSPORTER 1-RELATED"/>
    <property type="match status" value="1"/>
</dbReference>
<evidence type="ECO:0000259" key="8">
    <source>
        <dbReference type="Pfam" id="PF01545"/>
    </source>
</evidence>
<dbReference type="FunFam" id="3.30.70.1350:FF:000003">
    <property type="entry name" value="Cation diffusion facilitator 1"/>
    <property type="match status" value="1"/>
</dbReference>
<dbReference type="STRING" id="74557.A0A1W0A729"/>
<feature type="domain" description="Cation efflux protein cytoplasmic" evidence="9">
    <location>
        <begin position="562"/>
        <end position="635"/>
    </location>
</feature>
<feature type="transmembrane region" description="Helical" evidence="7">
    <location>
        <begin position="380"/>
        <end position="402"/>
    </location>
</feature>
<keyword evidence="4 7" id="KW-1133">Transmembrane helix</keyword>
<feature type="transmembrane region" description="Helical" evidence="7">
    <location>
        <begin position="75"/>
        <end position="96"/>
    </location>
</feature>
<dbReference type="InterPro" id="IPR050291">
    <property type="entry name" value="CDF_Transporter"/>
</dbReference>
<feature type="transmembrane region" description="Helical" evidence="7">
    <location>
        <begin position="182"/>
        <end position="200"/>
    </location>
</feature>
<dbReference type="InterPro" id="IPR027470">
    <property type="entry name" value="Cation_efflux_CTD"/>
</dbReference>